<evidence type="ECO:0000256" key="3">
    <source>
        <dbReference type="RuleBase" id="RU000363"/>
    </source>
</evidence>
<name>M7XZ13_9BACT</name>
<evidence type="ECO:0000313" key="5">
    <source>
        <dbReference type="Proteomes" id="UP000010953"/>
    </source>
</evidence>
<gene>
    <name evidence="4" type="ORF">C943_04601</name>
</gene>
<dbReference type="InterPro" id="IPR036291">
    <property type="entry name" value="NAD(P)-bd_dom_sf"/>
</dbReference>
<dbReference type="CDD" id="cd05233">
    <property type="entry name" value="SDR_c"/>
    <property type="match status" value="1"/>
</dbReference>
<comment type="caution">
    <text evidence="4">The sequence shown here is derived from an EMBL/GenBank/DDBJ whole genome shotgun (WGS) entry which is preliminary data.</text>
</comment>
<dbReference type="Pfam" id="PF00106">
    <property type="entry name" value="adh_short"/>
    <property type="match status" value="1"/>
</dbReference>
<dbReference type="EMBL" id="AMZY02000009">
    <property type="protein sequence ID" value="EMS33722.1"/>
    <property type="molecule type" value="Genomic_DNA"/>
</dbReference>
<organism evidence="4 5">
    <name type="scientific">Mariniradius saccharolyticus AK6</name>
    <dbReference type="NCBI Taxonomy" id="1239962"/>
    <lineage>
        <taxon>Bacteria</taxon>
        <taxon>Pseudomonadati</taxon>
        <taxon>Bacteroidota</taxon>
        <taxon>Cytophagia</taxon>
        <taxon>Cytophagales</taxon>
        <taxon>Cyclobacteriaceae</taxon>
        <taxon>Mariniradius</taxon>
    </lineage>
</organism>
<evidence type="ECO:0000256" key="1">
    <source>
        <dbReference type="ARBA" id="ARBA00022857"/>
    </source>
</evidence>
<proteinExistence type="inferred from homology"/>
<dbReference type="eggNOG" id="COG0300">
    <property type="taxonomic scope" value="Bacteria"/>
</dbReference>
<dbReference type="PANTHER" id="PTHR43086">
    <property type="entry name" value="VERY-LONG-CHAIN 3-OXOOACYL-COA REDUCTASE"/>
    <property type="match status" value="1"/>
</dbReference>
<evidence type="ECO:0000256" key="2">
    <source>
        <dbReference type="ARBA" id="ARBA00023002"/>
    </source>
</evidence>
<accession>M7XZ13</accession>
<sequence>MENNTYAIITGACGGLGTSFALECAERGYNLLLVDLPAAHPEKLERFLQENYPVRVKSIALDLTAPEAPAQLLQRVRNEGMAVSLLVNNAGLPQNDFFENTDSDYMRKMVEVNCISYVSLTSALLPDLKKHPQSHIINVSSLGGFYTLPRKTCYSATKGFVRQYSQALNMEINRYGVHVSSLCPGPMTTNINNYMLHRDLNWFSQQMLVHPREVARYTMDKALKGKEIIIPGRLNRILHRFSSAIPSAISKRMIINSMKQLDKKGKVSPA</sequence>
<dbReference type="PRINTS" id="PR00080">
    <property type="entry name" value="SDRFAMILY"/>
</dbReference>
<dbReference type="InParanoid" id="M7XZ13"/>
<dbReference type="SUPFAM" id="SSF51735">
    <property type="entry name" value="NAD(P)-binding Rossmann-fold domains"/>
    <property type="match status" value="1"/>
</dbReference>
<dbReference type="OrthoDB" id="9808814at2"/>
<dbReference type="InterPro" id="IPR002347">
    <property type="entry name" value="SDR_fam"/>
</dbReference>
<comment type="similarity">
    <text evidence="3">Belongs to the short-chain dehydrogenases/reductases (SDR) family.</text>
</comment>
<dbReference type="GO" id="GO:0030497">
    <property type="term" value="P:fatty acid elongation"/>
    <property type="evidence" value="ECO:0007669"/>
    <property type="project" value="TreeGrafter"/>
</dbReference>
<dbReference type="Proteomes" id="UP000010953">
    <property type="component" value="Unassembled WGS sequence"/>
</dbReference>
<reference evidence="4" key="1">
    <citation type="submission" date="2013-01" db="EMBL/GenBank/DDBJ databases">
        <title>Genome assembly of Mariniradius saccharolyticus AK6.</title>
        <authorList>
            <person name="Vaidya B."/>
            <person name="Khatri I."/>
            <person name="Tanuku N.R.S."/>
            <person name="Subramanian S."/>
            <person name="Pinnaka A."/>
        </authorList>
    </citation>
    <scope>NUCLEOTIDE SEQUENCE [LARGE SCALE GENOMIC DNA]</scope>
    <source>
        <strain evidence="4">AK6</strain>
    </source>
</reference>
<dbReference type="GO" id="GO:0016491">
    <property type="term" value="F:oxidoreductase activity"/>
    <property type="evidence" value="ECO:0007669"/>
    <property type="project" value="UniProtKB-KW"/>
</dbReference>
<dbReference type="PIRSF" id="PIRSF000126">
    <property type="entry name" value="11-beta-HSD1"/>
    <property type="match status" value="1"/>
</dbReference>
<keyword evidence="2" id="KW-0560">Oxidoreductase</keyword>
<keyword evidence="1" id="KW-0521">NADP</keyword>
<dbReference type="RefSeq" id="WP_008626833.1">
    <property type="nucleotide sequence ID" value="NZ_AMZY02000009.1"/>
</dbReference>
<dbReference type="STRING" id="1239962.C943_04601"/>
<evidence type="ECO:0000313" key="4">
    <source>
        <dbReference type="EMBL" id="EMS33722.1"/>
    </source>
</evidence>
<protein>
    <submittedName>
        <fullName evidence="4">Short-chain dehydrogenase/reductase SDR</fullName>
    </submittedName>
</protein>
<dbReference type="PRINTS" id="PR00081">
    <property type="entry name" value="GDHRDH"/>
</dbReference>
<dbReference type="Gene3D" id="3.40.50.720">
    <property type="entry name" value="NAD(P)-binding Rossmann-like Domain"/>
    <property type="match status" value="1"/>
</dbReference>
<dbReference type="PANTHER" id="PTHR43086:SF2">
    <property type="entry name" value="HYDROXYSTEROID DEHYDROGENASE-LIKE PROTEIN 1"/>
    <property type="match status" value="1"/>
</dbReference>
<dbReference type="AlphaFoldDB" id="M7XZ13"/>
<keyword evidence="5" id="KW-1185">Reference proteome</keyword>